<dbReference type="Gene3D" id="3.90.25.10">
    <property type="entry name" value="UDP-galactose 4-epimerase, domain 1"/>
    <property type="match status" value="1"/>
</dbReference>
<sequence>MKFIVTGGAGFIGSNLSRLLLSEGHDVIVVDDLSSGARENVPAGARLVIGDVSDRRALEGVEAMARGDEVAIVHLAAVSGVVEAREDPSRAVRANVLGTQEVLDMARRLDAYVTIASSAAVYGDVSDVPVKEDAPLRPTSLYGLTKLFDEQLAEQAYRDYGLRSSYLRLFNVYGPGMRRGPYASVIYNFMEAAIRGLRPVIYGDGLNTRDFVYVDDVARAFVEAVRRRATGPFNVGTGREVSVLDLLRLISKVAGVELRPEFREPRPGDIRRSCADVSRARESLGWEPRVSLEEGLRLTYSYMRERLRP</sequence>
<protein>
    <submittedName>
        <fullName evidence="2">NAD-dependent epimerase/dehydratase</fullName>
    </submittedName>
</protein>
<dbReference type="InterPro" id="IPR016040">
    <property type="entry name" value="NAD(P)-bd_dom"/>
</dbReference>
<reference evidence="2 3" key="1">
    <citation type="journal article" date="2010" name="Appl. Environ. Microbiol.">
        <title>The genome sequence of the crenarchaeon Acidilobus saccharovorans supports a new order, Acidilobales, and suggests an important ecological role in terrestrial acidic hot springs.</title>
        <authorList>
            <person name="Mardanov A.V."/>
            <person name="Svetlitchnyi V.A."/>
            <person name="Beletsky A.V."/>
            <person name="Prokofeva M.I."/>
            <person name="Bonch-Osmolovskaya E.A."/>
            <person name="Ravin N.V."/>
            <person name="Skryabin K.G."/>
        </authorList>
    </citation>
    <scope>NUCLEOTIDE SEQUENCE [LARGE SCALE GENOMIC DNA]</scope>
    <source>
        <strain evidence="3">DSM 16705 / JCM 18335 / VKM B-2471 / 345-15</strain>
    </source>
</reference>
<accession>D9PZI4</accession>
<dbReference type="OrthoDB" id="4907at2157"/>
<dbReference type="KEGG" id="asc:ASAC_0064"/>
<dbReference type="STRING" id="666510.ASAC_0064"/>
<dbReference type="Gene3D" id="3.40.50.720">
    <property type="entry name" value="NAD(P)-binding Rossmann-like Domain"/>
    <property type="match status" value="1"/>
</dbReference>
<dbReference type="EMBL" id="CP001742">
    <property type="protein sequence ID" value="ADL18472.1"/>
    <property type="molecule type" value="Genomic_DNA"/>
</dbReference>
<name>D9PZI4_ACIS3</name>
<dbReference type="InterPro" id="IPR036291">
    <property type="entry name" value="NAD(P)-bd_dom_sf"/>
</dbReference>
<dbReference type="eggNOG" id="arCOG01369">
    <property type="taxonomic scope" value="Archaea"/>
</dbReference>
<dbReference type="PRINTS" id="PR01713">
    <property type="entry name" value="NUCEPIMERASE"/>
</dbReference>
<organism evidence="2 3">
    <name type="scientific">Acidilobus saccharovorans (strain DSM 16705 / JCM 18335 / VKM B-2471 / 345-15)</name>
    <dbReference type="NCBI Taxonomy" id="666510"/>
    <lineage>
        <taxon>Archaea</taxon>
        <taxon>Thermoproteota</taxon>
        <taxon>Thermoprotei</taxon>
        <taxon>Acidilobales</taxon>
        <taxon>Acidilobaceae</taxon>
        <taxon>Acidilobus</taxon>
    </lineage>
</organism>
<gene>
    <name evidence="2" type="ordered locus">ASAC_0064</name>
</gene>
<dbReference type="Pfam" id="PF16363">
    <property type="entry name" value="GDP_Man_Dehyd"/>
    <property type="match status" value="1"/>
</dbReference>
<feature type="domain" description="NAD(P)-binding" evidence="1">
    <location>
        <begin position="4"/>
        <end position="297"/>
    </location>
</feature>
<dbReference type="GeneID" id="9498275"/>
<dbReference type="FunCoup" id="D9PZI4">
    <property type="interactions" value="107"/>
</dbReference>
<keyword evidence="3" id="KW-1185">Reference proteome</keyword>
<dbReference type="HOGENOM" id="CLU_007383_1_7_2"/>
<dbReference type="PANTHER" id="PTHR43000">
    <property type="entry name" value="DTDP-D-GLUCOSE 4,6-DEHYDRATASE-RELATED"/>
    <property type="match status" value="1"/>
</dbReference>
<dbReference type="AlphaFoldDB" id="D9PZI4"/>
<dbReference type="Proteomes" id="UP000000346">
    <property type="component" value="Chromosome"/>
</dbReference>
<evidence type="ECO:0000313" key="2">
    <source>
        <dbReference type="EMBL" id="ADL18472.1"/>
    </source>
</evidence>
<proteinExistence type="predicted"/>
<dbReference type="SUPFAM" id="SSF51735">
    <property type="entry name" value="NAD(P)-binding Rossmann-fold domains"/>
    <property type="match status" value="1"/>
</dbReference>
<dbReference type="RefSeq" id="WP_013265984.1">
    <property type="nucleotide sequence ID" value="NC_014374.1"/>
</dbReference>
<dbReference type="InParanoid" id="D9PZI4"/>
<evidence type="ECO:0000259" key="1">
    <source>
        <dbReference type="Pfam" id="PF16363"/>
    </source>
</evidence>
<evidence type="ECO:0000313" key="3">
    <source>
        <dbReference type="Proteomes" id="UP000000346"/>
    </source>
</evidence>